<dbReference type="Proteomes" id="UP000003786">
    <property type="component" value="Chromosome 4"/>
</dbReference>
<feature type="region of interest" description="Disordered" evidence="1">
    <location>
        <begin position="2227"/>
        <end position="2254"/>
    </location>
</feature>
<feature type="region of interest" description="Disordered" evidence="1">
    <location>
        <begin position="775"/>
        <end position="811"/>
    </location>
</feature>
<sequence>MTTICLTNYSSSYFAGNVTITVKCEGYKCSNLFQRYEHKLKKPTGGKIYLYNGSSYFTSYLYSYATLQPENGYKSSELEKVYIYVNRFDSNKSFLLWAFYFKNGSPPVQNRYYPYSDLNPARSTTMNITGLNTFKEESDILCALLQENDSLPGLLTYDIMKRPAPNNGNGGTNCKYNCNKISVTNDTSTNANGNGEPKVGAGFTRYKHTPTTLNNGNNNNGDKPACMIYRCQTLMGGNGTQAQTQELPEIQGQKYTCVSVYFGCKAKRNGAGASTAGKSAGACPAPTTSGSEGAACKPGSSTCSPATGEGTCPPAPTEPTSPCNQDVPLLLELHRNGTNGASGDNNPQYYAHFRSTNGAQKNGNGPDKYYWVQLPCGNGADGRTNGDCVLKNLLEDIGLHTKKQNGASHNGHETLKQLLKQALKNGVTEAHNADLSTELQKMTGQNLTKLLGQPVNGSPGENGRQNGQNTLITLLLKRIEFNVTDSVVVLLDKKCKNGGHNGGQDGSYGDPEISTAVSNLEPNGRGTRVNRLKLNGAGGGTKITVTDVTTSNGDPNPVCQCLAKCLKKYGYCVIQHDFSQAVNTKLGQGCSAGLRLLIPARDNGRGNGGVGTNGQNNTKYRELKLYPSDKQTDPAHLQYLYYTKGAGSEGSAACTTACTTSTTGHTCSKTQNAQICSRLYVVFYKSVGGTSTGGNTGDPRPLLLGYGGCWYRPKDKNGYFDTWVQIQGVEKTGACECSDGGAGANCQKHEKLLCELTKVVGFLNTVDLFQHPNSGGEAGQTQCQPGQQGAGTPTQCQAAPTSGQTTCQSETSGTAKTCTYEVHKFDGKPIRVQVTCQDVPTTQPPTASSGCYKKLTHKPAGLGNGSGDASSASNGATGFRLGDVVYRGNGCTGGKPQGTIKYYGNGDPNALAAQNNKWSPLLQVTVYYYKHDTGHCDPLLVELEFAKVAANGLQNGANDNKEYYYLKERNGSGGKLVWEKDSGASEKVKPGCLTRYLDGIRYCLKKVVRIRLECKGTNGGQGYALEGRNAKNGQGQFSPIKNGVPPTNGKIDVKVCECQCPALTARKYKCLKHGLTEALKSVHYQVAGLVFTLPGRNGDTSAGGKAVEIPLYSAAGSEEQGLGSSCSTVPGQPSVPAAPETCPPASKLVKPGQPITTLYNSCMGDVYVYFYASGGGTSGSDTDTVPLMLRYNGFFYKPESRDCYFDRWVCVDALAATKGWCCCPGQDTAQETDCTGDCQTLADQLDSVNECLNRVDLDKSSKTNGSVAGQGYGLPESNGGNGGHKLADSVGNVRVCLTKQTPAGTDAKKAYVKVVHRTKNGFRIGCLTYCGKEITQDGVTPTALSNGQCNGPGSPGVGATCNGGSAADAGATGNGAIRVAKGTGGPNGNGNHKNLVTTCGWNTVVVYYSTSDKCYSLPQLIVLLRTDSKVEGQQTVTTKTGKYGYYLLYNGGRGPGHRLEYKWVEVGGDDKSGVTLDDATDFSLLNSAVILLERTVGKSGGKYNDEQINQAVESAIQNKSLKESPGYTGQVNRLTGKDITVKDETETGGATHKCLEGTGFKVMTHDLTPFVKLNGPFKDKLNGVTLITGLKFVIPDSGETGSYKSVKLCPNGDDTSCSNEERHYYINGNNKIRVFFYGSDPRPLILCYGSNVYTPKDKNGYNLQQWQRLQEVTKCVCNGQVTSGDSNEKLLKALVTTVGFLNTVELQLYPGMSNGAKSTCENGQQSPGTATECKNGANNTCKYAVHKFDGKKILVHMTCEPVSSTGSSCYSRLTHVPLGTENGAGNGNGFRLGNIVHTADKCKLDYYNTGNNVSDENKWKPLVEVIVYYYNEDTTYCDPLLVVLEFKPNGADSTNAKEYYKLKTRNTDSMEWEKDQEAKCVVDNSEELVKHLDSIRLCLKQVVRIRLEYNGTNSNNKYALMGRSGKDSTKNGFNTPINGTAPGSEVKVDVCECPGCQPLSGRNYKCLKHKLVDALDNKQHQVAGLVFTLPGTNGVGGAGDKPIVIPLIGAKGQKNAQTSCSASPPAAGPPGGTTCSPGAKPEPEKSTTLLYNKCMGDICVYFYASGGGTSGSETDTVPLMLHFNGQFYKPETRDCYFDRWVCVDALAATKGWCCCPGQDAVHGADCQKLADELDSVNEALNRIDLDPEKAKKASSGTGYGLPDNNGGGSIKGYKLSESVGNERVTLKEQKGPSADPAYKRIIHRTKNGFWIGQLMYNQKEIVTQGITPNGTAGAQNGSETKIPVSSGTTKDNGNHTKLVSANKWNTVVAYYSCTDNDLKLPQLIVILKTDKKVQNGDDTVTGSGKYGYYVISSAGTAGTEYEYKWRLVENGELTQSGVKLDDKTDFSLLNSAVILLERTVGKSGGKYNDEQINQAVTKAGLTSPGNKKGQINRLNGRDITVEDETKTGTHQCLKDTGFKAMSHDITKLIELDGNLKDNLSNVTLITGIKLLIPTALGCGEYKRVTLKDNNTGGVVLSNGYTDASIKYHQKGQDKVCVFFYSCDPRPLLVCYNGWAYAPKDKKCYFDEWVKAKEVTECKCTDSPSDNCKILVALVKVADFLNPVRLQITPQSGEVRRLSTGKSRYYYVHSFDGQGIRIGIEAQKADESFCYNGYTHTHSGVGCGGQGFRLGDIWHGKKCIKENGSTTKSSNGNGTCISASDVNDSKNHKASPEVVVFYYKGDKNHEHPLLVALRNPAWCFYYNTYFELTKKFDPGQQKKYTKNKNGNGIDLGNTSPDGELAKKLDSILFKISKKLQIVLSTRPVPTEYKPGQNGLITDVFDTGTGDKSSNQKAAKQLFDVKTRILKEVADELEKTSKTTATNALTTGKPLATRDALLHHVTLKASYQAKLCDNKGQPSAPPEPNATEIPVEEVNCPGLKPGGYRCFKHDLVSANHIESVGGLVLRVFAKHTGGGPGTQSANGKCQPCPKQGEGQGNEGLELCTGQTTSDGETGCKNGKNGCKNGKNGQSVQLSYTTCKGNLYVFFYGEDPRPLMLCYNDHAYRPVCMDEYCKQWVRVGNGAQKAVSCFCSDQGQQTGRKGEPKFNTPALLPELYRVSVLLNPVYLCLTQRAISTLKPKRPDQQPGSADGSSSASGPQAAADDYTYLTHNYPPDPVRVRVTTQDLQCYRRYTHKPEHEGFRLGRVTYAQPPCPEGAGAGQGTGAVNGPSCPSSPAATTAPTTTTTTTQAFCFKYAPEKQLQTVCTYYYMYDCAHYWPLVVELGFKGRPSEWWRLCSGPQEGGGNVANTGGSGNGGGGSTAASTGNGSPTTSSDSSGPAPSKPPTTGLKWVPMTARPGQTGTGAGQTGTGAGHTNTGTGTGTGDSCSDAQSPQNGAAKPAATQPGANGDCPECPPPGAAATGTGGAQPGHNGNGHTTTQNNNGNHAQNGNGNNGTAHTTDQTSQEQREKREQTCARDAAFARDAREIENKLGKTVLGIPAYPRNYPGLEIDLRELIERRAYEIRKSLGIEYGSKDKGRLIMETDSNCQEESIMAYLVGGGVFGAAGGSGWKLVTMVTGMTRIAILEAKICDWAAISTNCQHKSLDLQTL</sequence>
<proteinExistence type="predicted"/>
<feature type="region of interest" description="Disordered" evidence="1">
    <location>
        <begin position="3075"/>
        <end position="3097"/>
    </location>
</feature>
<dbReference type="KEGG" id="tot:TOT_040000746"/>
<feature type="compositionally biased region" description="Low complexity" evidence="1">
    <location>
        <begin position="779"/>
        <end position="799"/>
    </location>
</feature>
<feature type="compositionally biased region" description="Gly residues" evidence="1">
    <location>
        <begin position="3241"/>
        <end position="3256"/>
    </location>
</feature>
<evidence type="ECO:0000313" key="2">
    <source>
        <dbReference type="EMBL" id="BAM42379.1"/>
    </source>
</evidence>
<reference evidence="2 3" key="1">
    <citation type="journal article" date="2012" name="MBio">
        <title>Comparative genome analysis of three eukaryotic parasites with differing abilities to transform leukocytes reveals key mediators of Theileria-induced leukocyte transformation.</title>
        <authorList>
            <person name="Hayashida K."/>
            <person name="Hara Y."/>
            <person name="Abe T."/>
            <person name="Yamasaki C."/>
            <person name="Toyoda A."/>
            <person name="Kosuge T."/>
            <person name="Suzuki Y."/>
            <person name="Sato Y."/>
            <person name="Kawashima S."/>
            <person name="Katayama T."/>
            <person name="Wakaguri H."/>
            <person name="Inoue N."/>
            <person name="Homma K."/>
            <person name="Tada-Umezaki M."/>
            <person name="Yagi Y."/>
            <person name="Fujii Y."/>
            <person name="Habara T."/>
            <person name="Kanehisa M."/>
            <person name="Watanabe H."/>
            <person name="Ito K."/>
            <person name="Gojobori T."/>
            <person name="Sugawara H."/>
            <person name="Imanishi T."/>
            <person name="Weir W."/>
            <person name="Gardner M."/>
            <person name="Pain A."/>
            <person name="Shiels B."/>
            <person name="Hattori M."/>
            <person name="Nene V."/>
            <person name="Sugimoto C."/>
        </authorList>
    </citation>
    <scope>NUCLEOTIDE SEQUENCE [LARGE SCALE GENOMIC DNA]</scope>
    <source>
        <strain evidence="2 3">Shintoku</strain>
    </source>
</reference>
<dbReference type="RefSeq" id="XP_009692680.1">
    <property type="nucleotide sequence ID" value="XM_009694385.1"/>
</dbReference>
<feature type="compositionally biased region" description="Polar residues" evidence="1">
    <location>
        <begin position="3321"/>
        <end position="3331"/>
    </location>
</feature>
<dbReference type="GeneID" id="20716790"/>
<feature type="region of interest" description="Disordered" evidence="1">
    <location>
        <begin position="2016"/>
        <end position="2040"/>
    </location>
</feature>
<feature type="compositionally biased region" description="Low complexity" evidence="1">
    <location>
        <begin position="3257"/>
        <end position="3276"/>
    </location>
</feature>
<feature type="compositionally biased region" description="Polar residues" evidence="1">
    <location>
        <begin position="800"/>
        <end position="811"/>
    </location>
</feature>
<feature type="region of interest" description="Disordered" evidence="1">
    <location>
        <begin position="500"/>
        <end position="527"/>
    </location>
</feature>
<feature type="compositionally biased region" description="Low complexity" evidence="1">
    <location>
        <begin position="3365"/>
        <end position="3396"/>
    </location>
</feature>
<accession>J7MF22</accession>
<evidence type="ECO:0000313" key="3">
    <source>
        <dbReference type="Proteomes" id="UP000003786"/>
    </source>
</evidence>
<gene>
    <name evidence="2" type="ORF">TOT_040000746</name>
</gene>
<feature type="region of interest" description="Disordered" evidence="1">
    <location>
        <begin position="3151"/>
        <end position="3179"/>
    </location>
</feature>
<dbReference type="VEuPathDB" id="PiroplasmaDB:TOT_040000746"/>
<feature type="compositionally biased region" description="Low complexity" evidence="1">
    <location>
        <begin position="3170"/>
        <end position="3179"/>
    </location>
</feature>
<feature type="compositionally biased region" description="Gly residues" evidence="1">
    <location>
        <begin position="3297"/>
        <end position="3308"/>
    </location>
</feature>
<protein>
    <submittedName>
        <fullName evidence="2">Uncharacterized protein</fullName>
    </submittedName>
</protein>
<keyword evidence="3" id="KW-1185">Reference proteome</keyword>
<organism evidence="2 3">
    <name type="scientific">Theileria orientalis strain Shintoku</name>
    <dbReference type="NCBI Taxonomy" id="869250"/>
    <lineage>
        <taxon>Eukaryota</taxon>
        <taxon>Sar</taxon>
        <taxon>Alveolata</taxon>
        <taxon>Apicomplexa</taxon>
        <taxon>Aconoidasida</taxon>
        <taxon>Piroplasmida</taxon>
        <taxon>Theileriidae</taxon>
        <taxon>Theileria</taxon>
    </lineage>
</organism>
<evidence type="ECO:0000256" key="1">
    <source>
        <dbReference type="SAM" id="MobiDB-lite"/>
    </source>
</evidence>
<feature type="region of interest" description="Disordered" evidence="1">
    <location>
        <begin position="3241"/>
        <end position="3410"/>
    </location>
</feature>
<feature type="region of interest" description="Disordered" evidence="1">
    <location>
        <begin position="275"/>
        <end position="297"/>
    </location>
</feature>
<name>J7MF22_THEOR</name>
<feature type="compositionally biased region" description="Low complexity" evidence="1">
    <location>
        <begin position="3081"/>
        <end position="3097"/>
    </location>
</feature>
<dbReference type="EMBL" id="AP011949">
    <property type="protein sequence ID" value="BAM42379.1"/>
    <property type="molecule type" value="Genomic_DNA"/>
</dbReference>